<feature type="transmembrane region" description="Helical" evidence="1">
    <location>
        <begin position="409"/>
        <end position="431"/>
    </location>
</feature>
<feature type="transmembrane region" description="Helical" evidence="1">
    <location>
        <begin position="437"/>
        <end position="459"/>
    </location>
</feature>
<evidence type="ECO:0000313" key="2">
    <source>
        <dbReference type="EMBL" id="QCC52365.1"/>
    </source>
</evidence>
<feature type="transmembrane region" description="Helical" evidence="1">
    <location>
        <begin position="59"/>
        <end position="80"/>
    </location>
</feature>
<keyword evidence="1" id="KW-1133">Transmembrane helix</keyword>
<keyword evidence="1" id="KW-0472">Membrane</keyword>
<reference evidence="2 3" key="1">
    <citation type="journal article" date="2019" name="Nat. Commun.">
        <title>A new type of DNA phosphorothioation-based antiviral system in archaea.</title>
        <authorList>
            <person name="Xiong L."/>
            <person name="Liu S."/>
            <person name="Chen S."/>
            <person name="Xiao Y."/>
            <person name="Zhu B."/>
            <person name="Gao Y."/>
            <person name="Zhang Y."/>
            <person name="Chen B."/>
            <person name="Luo J."/>
            <person name="Deng Z."/>
            <person name="Chen X."/>
            <person name="Wang L."/>
            <person name="Chen S."/>
        </authorList>
    </citation>
    <scope>NUCLEOTIDE SEQUENCE [LARGE SCALE GENOMIC DNA]</scope>
    <source>
        <strain evidence="2 3">CBA1105</strain>
    </source>
</reference>
<organism evidence="2 3">
    <name type="scientific">Halapricum salinum</name>
    <dbReference type="NCBI Taxonomy" id="1457250"/>
    <lineage>
        <taxon>Archaea</taxon>
        <taxon>Methanobacteriati</taxon>
        <taxon>Methanobacteriota</taxon>
        <taxon>Stenosarchaea group</taxon>
        <taxon>Halobacteria</taxon>
        <taxon>Halobacteriales</taxon>
        <taxon>Haloarculaceae</taxon>
        <taxon>Halapricum</taxon>
    </lineage>
</organism>
<dbReference type="Proteomes" id="UP000296706">
    <property type="component" value="Chromosome"/>
</dbReference>
<feature type="transmembrane region" description="Helical" evidence="1">
    <location>
        <begin position="273"/>
        <end position="292"/>
    </location>
</feature>
<evidence type="ECO:0000256" key="1">
    <source>
        <dbReference type="SAM" id="Phobius"/>
    </source>
</evidence>
<feature type="transmembrane region" description="Helical" evidence="1">
    <location>
        <begin position="374"/>
        <end position="397"/>
    </location>
</feature>
<dbReference type="AlphaFoldDB" id="A0A4D6HFR3"/>
<dbReference type="OrthoDB" id="107643at2157"/>
<sequence>MSTPTRTIFVAMLKEEWRLQSTLFGGRRFAAFPLAVLALAVGGFVLLSEAGTGQEAIVAGLHALVVFFGLQVGTIGLVGRDAMRDVLGDMTLLVFSSRTLPITWRRLLAIFLVKDLLYYSILFVGPVALAYTPIAIAGGQPPLEVGLLWLTLSGAFALGVGSSLTLIGLGSHHRLVGLGAVALVTAGVVLGGVDPVTLTPYGTYTDATLANAVAGFAPVVVLGVFGVLLFEPGERSQGRKRFALVDRLVRAVPDDRGITHKALFSVVRSSGSVWKVLFSMGVLFGVAALLLSELSRATAIEPHRGIAFGALLGLGGFTTYAWLTQFEDEGATLRYPVTTAAVFAGIRRAYLALVLPTGLVYFAIATVWVPISELLVGVVVFPLVAVYVYGLTAYVAGFSPTELLFDTPLFLAFGSGLSLMALPVLIASLASSAAPTIAMGVAVGVSTVAAAIGIVLGRLAGPRWESRLRTSS</sequence>
<feature type="transmembrane region" description="Helical" evidence="1">
    <location>
        <begin position="175"/>
        <end position="193"/>
    </location>
</feature>
<dbReference type="KEGG" id="hsn:DV733_14485"/>
<feature type="transmembrane region" description="Helical" evidence="1">
    <location>
        <begin position="349"/>
        <end position="368"/>
    </location>
</feature>
<evidence type="ECO:0008006" key="4">
    <source>
        <dbReference type="Google" id="ProtNLM"/>
    </source>
</evidence>
<dbReference type="RefSeq" id="WP_049992689.1">
    <property type="nucleotide sequence ID" value="NZ_CP031310.1"/>
</dbReference>
<feature type="transmembrane region" description="Helical" evidence="1">
    <location>
        <begin position="213"/>
        <end position="230"/>
    </location>
</feature>
<feature type="transmembrane region" description="Helical" evidence="1">
    <location>
        <begin position="148"/>
        <end position="168"/>
    </location>
</feature>
<proteinExistence type="predicted"/>
<feature type="transmembrane region" description="Helical" evidence="1">
    <location>
        <begin position="116"/>
        <end position="136"/>
    </location>
</feature>
<dbReference type="GeneID" id="39849092"/>
<evidence type="ECO:0000313" key="3">
    <source>
        <dbReference type="Proteomes" id="UP000296706"/>
    </source>
</evidence>
<protein>
    <recommendedName>
        <fullName evidence="4">ABC-2 type transport system permease protein</fullName>
    </recommendedName>
</protein>
<keyword evidence="3" id="KW-1185">Reference proteome</keyword>
<accession>A0A4D6HFR3</accession>
<name>A0A4D6HFR3_9EURY</name>
<gene>
    <name evidence="2" type="ORF">DV733_14485</name>
</gene>
<dbReference type="EMBL" id="CP031310">
    <property type="protein sequence ID" value="QCC52365.1"/>
    <property type="molecule type" value="Genomic_DNA"/>
</dbReference>
<keyword evidence="1" id="KW-0812">Transmembrane</keyword>
<feature type="transmembrane region" description="Helical" evidence="1">
    <location>
        <begin position="304"/>
        <end position="323"/>
    </location>
</feature>
<feature type="transmembrane region" description="Helical" evidence="1">
    <location>
        <begin position="29"/>
        <end position="47"/>
    </location>
</feature>
<dbReference type="STRING" id="1457250.GCA_000755225_01765"/>